<feature type="transmembrane region" description="Helical" evidence="7">
    <location>
        <begin position="277"/>
        <end position="300"/>
    </location>
</feature>
<evidence type="ECO:0000256" key="5">
    <source>
        <dbReference type="ARBA" id="ARBA00023136"/>
    </source>
</evidence>
<evidence type="ECO:0000256" key="7">
    <source>
        <dbReference type="SAM" id="Phobius"/>
    </source>
</evidence>
<evidence type="ECO:0000313" key="10">
    <source>
        <dbReference type="Proteomes" id="UP000054815"/>
    </source>
</evidence>
<feature type="transmembrane region" description="Helical" evidence="7">
    <location>
        <begin position="409"/>
        <end position="438"/>
    </location>
</feature>
<evidence type="ECO:0000256" key="4">
    <source>
        <dbReference type="ARBA" id="ARBA00022989"/>
    </source>
</evidence>
<dbReference type="Gene3D" id="1.20.1640.10">
    <property type="entry name" value="Multidrug efflux transporter AcrB transmembrane domain"/>
    <property type="match status" value="2"/>
</dbReference>
<dbReference type="InterPro" id="IPR000731">
    <property type="entry name" value="SSD"/>
</dbReference>
<feature type="transmembrane region" description="Helical" evidence="7">
    <location>
        <begin position="811"/>
        <end position="830"/>
    </location>
</feature>
<name>A0A0V0YCN1_TRIPS</name>
<dbReference type="PROSITE" id="PS50156">
    <property type="entry name" value="SSD"/>
    <property type="match status" value="1"/>
</dbReference>
<keyword evidence="6" id="KW-0325">Glycoprotein</keyword>
<dbReference type="GO" id="GO:0005886">
    <property type="term" value="C:plasma membrane"/>
    <property type="evidence" value="ECO:0007669"/>
    <property type="project" value="TreeGrafter"/>
</dbReference>
<accession>A0A0V0YCN1</accession>
<feature type="domain" description="SSD" evidence="8">
    <location>
        <begin position="278"/>
        <end position="437"/>
    </location>
</feature>
<dbReference type="EMBL" id="JYDU01000031">
    <property type="protein sequence ID" value="KRX97513.1"/>
    <property type="molecule type" value="Genomic_DNA"/>
</dbReference>
<dbReference type="GO" id="GO:0030659">
    <property type="term" value="C:cytoplasmic vesicle membrane"/>
    <property type="evidence" value="ECO:0007669"/>
    <property type="project" value="TreeGrafter"/>
</dbReference>
<dbReference type="GO" id="GO:0006897">
    <property type="term" value="P:endocytosis"/>
    <property type="evidence" value="ECO:0007669"/>
    <property type="project" value="TreeGrafter"/>
</dbReference>
<dbReference type="SUPFAM" id="SSF82866">
    <property type="entry name" value="Multidrug efflux transporter AcrB transmembrane domain"/>
    <property type="match status" value="2"/>
</dbReference>
<protein>
    <submittedName>
        <fullName evidence="9">Patched domain-containing protein 3</fullName>
    </submittedName>
</protein>
<feature type="non-terminal residue" evidence="9">
    <location>
        <position position="1"/>
    </location>
</feature>
<sequence length="874" mass="98750">LAMQCDQLCCNVKKQAKQPPMGHSFKMDLFLHNTFERHGWLISRHPVLFVALPLLASLALCTGLLRIKQQLDIDQLYTPVGALSLAESKAVKRFWNLDEPNRRLYLLQILFEHGGANVLQDSTVREILQINEHVMNNLNYTNPLDGTVQYFGKDLCKVQTQCGYANTALILFLQLYQQRNTTGPDPNFRFRYPFVELLDMRLFMGYNVVGAEDRSTKAKVVTLNYPLVISGPEMEKQLEASEQSMRNYVTIQCGSRDVHPCVMFSRSFLTEQVLQSAISLTPAIGFLLLFMFGFTIGSNVSRDLVEDKRWEGVAGCVSSIMAIVSSVGLLLHVGIPLNGTIVAVPFLTMAIGIDDTFLTIQAWKLTDSRWSAEKRISQTLRQSGSAITLTSLTDIALFTVGLLSEMPAIQVFSIYTAVAMAFDYIYQITFFSAIVYLLGSAEQKKKKKPTTKNNRLWQCTWKSDNKSTIASDASKSITTGKASPASNSMIAENLSRFFCNTYLPLLCKPISQICLTIIYLIYVLFSFWGCSQIEVGFSASKLVTADSPARRFSELMDNYYLKSAEVHVYVYKAPDFRNETQVRRFLNFVHLIESTPYSGGPSTTNLWYHSYSNFLQLKRRPKEEFYDHLEEFFQIPAFKQHLTEIRWKNESQLNKIKSFFFTTTFHSPNGGRGWVPIVSIWREIGKKFSEFELIIYGDRQAFIADQLISLPRNTLQTAGMGILSLMIMTAIFIPTSSSVFLVGMMLLSTDLGVIGLLAIWGVDLDPISMINILMSLDFSIEYAAHVCHYYFQAPGTDASVKLRHSLSSVGWPVIQGGIATILGVLPLTFVDYYISRTFFKTCFLVVLMGMFHAFVVLPVILLIINNDHSMYKVN</sequence>
<dbReference type="Pfam" id="PF02460">
    <property type="entry name" value="Patched"/>
    <property type="match status" value="1"/>
</dbReference>
<feature type="transmembrane region" description="Helical" evidence="7">
    <location>
        <begin position="341"/>
        <end position="363"/>
    </location>
</feature>
<organism evidence="9 10">
    <name type="scientific">Trichinella pseudospiralis</name>
    <name type="common">Parasitic roundworm</name>
    <dbReference type="NCBI Taxonomy" id="6337"/>
    <lineage>
        <taxon>Eukaryota</taxon>
        <taxon>Metazoa</taxon>
        <taxon>Ecdysozoa</taxon>
        <taxon>Nematoda</taxon>
        <taxon>Enoplea</taxon>
        <taxon>Dorylaimia</taxon>
        <taxon>Trichinellida</taxon>
        <taxon>Trichinellidae</taxon>
        <taxon>Trichinella</taxon>
    </lineage>
</organism>
<comment type="caution">
    <text evidence="9">The sequence shown here is derived from an EMBL/GenBank/DDBJ whole genome shotgun (WGS) entry which is preliminary data.</text>
</comment>
<dbReference type="Proteomes" id="UP000054815">
    <property type="component" value="Unassembled WGS sequence"/>
</dbReference>
<evidence type="ECO:0000256" key="6">
    <source>
        <dbReference type="ARBA" id="ARBA00023180"/>
    </source>
</evidence>
<evidence type="ECO:0000256" key="3">
    <source>
        <dbReference type="ARBA" id="ARBA00022692"/>
    </source>
</evidence>
<dbReference type="InterPro" id="IPR051697">
    <property type="entry name" value="Patched_domain-protein"/>
</dbReference>
<feature type="transmembrane region" description="Helical" evidence="7">
    <location>
        <begin position="312"/>
        <end position="335"/>
    </location>
</feature>
<feature type="transmembrane region" description="Helical" evidence="7">
    <location>
        <begin position="842"/>
        <end position="864"/>
    </location>
</feature>
<comment type="subcellular location">
    <subcellularLocation>
        <location evidence="1">Membrane</location>
        <topology evidence="1">Multi-pass membrane protein</topology>
    </subcellularLocation>
</comment>
<evidence type="ECO:0000256" key="1">
    <source>
        <dbReference type="ARBA" id="ARBA00004141"/>
    </source>
</evidence>
<evidence type="ECO:0000259" key="8">
    <source>
        <dbReference type="PROSITE" id="PS50156"/>
    </source>
</evidence>
<reference evidence="9 10" key="1">
    <citation type="submission" date="2015-01" db="EMBL/GenBank/DDBJ databases">
        <title>Evolution of Trichinella species and genotypes.</title>
        <authorList>
            <person name="Korhonen P.K."/>
            <person name="Edoardo P."/>
            <person name="Giuseppe L.R."/>
            <person name="Gasser R.B."/>
        </authorList>
    </citation>
    <scope>NUCLEOTIDE SEQUENCE [LARGE SCALE GENOMIC DNA]</scope>
    <source>
        <strain evidence="9">ISS141</strain>
    </source>
</reference>
<proteinExistence type="inferred from homology"/>
<evidence type="ECO:0000256" key="2">
    <source>
        <dbReference type="ARBA" id="ARBA00005585"/>
    </source>
</evidence>
<dbReference type="PANTHER" id="PTHR10796:SF92">
    <property type="entry name" value="PATCHED-RELATED, ISOFORM A"/>
    <property type="match status" value="1"/>
</dbReference>
<keyword evidence="3 7" id="KW-0812">Transmembrane</keyword>
<dbReference type="AlphaFoldDB" id="A0A0V0YCN1"/>
<feature type="transmembrane region" description="Helical" evidence="7">
    <location>
        <begin position="715"/>
        <end position="733"/>
    </location>
</feature>
<keyword evidence="4 7" id="KW-1133">Transmembrane helix</keyword>
<evidence type="ECO:0000313" key="9">
    <source>
        <dbReference type="EMBL" id="KRX97513.1"/>
    </source>
</evidence>
<dbReference type="GO" id="GO:0018996">
    <property type="term" value="P:molting cycle, collagen and cuticulin-based cuticle"/>
    <property type="evidence" value="ECO:0007669"/>
    <property type="project" value="TreeGrafter"/>
</dbReference>
<dbReference type="InterPro" id="IPR003392">
    <property type="entry name" value="PTHD_SSD"/>
</dbReference>
<keyword evidence="5 7" id="KW-0472">Membrane</keyword>
<comment type="similarity">
    <text evidence="2">Belongs to the patched family.</text>
</comment>
<feature type="transmembrane region" description="Helical" evidence="7">
    <location>
        <begin position="384"/>
        <end position="403"/>
    </location>
</feature>
<feature type="transmembrane region" description="Helical" evidence="7">
    <location>
        <begin position="739"/>
        <end position="760"/>
    </location>
</feature>
<gene>
    <name evidence="9" type="primary">Ptchd3</name>
    <name evidence="9" type="ORF">T4E_1646</name>
</gene>
<dbReference type="PANTHER" id="PTHR10796">
    <property type="entry name" value="PATCHED-RELATED"/>
    <property type="match status" value="1"/>
</dbReference>